<reference evidence="4" key="1">
    <citation type="journal article" date="2019" name="Int. J. Syst. Evol. Microbiol.">
        <title>The Global Catalogue of Microorganisms (GCM) 10K type strain sequencing project: providing services to taxonomists for standard genome sequencing and annotation.</title>
        <authorList>
            <consortium name="The Broad Institute Genomics Platform"/>
            <consortium name="The Broad Institute Genome Sequencing Center for Infectious Disease"/>
            <person name="Wu L."/>
            <person name="Ma J."/>
        </authorList>
    </citation>
    <scope>NUCLEOTIDE SEQUENCE [LARGE SCALE GENOMIC DNA]</scope>
    <source>
        <strain evidence="4">KCTC 42587</strain>
    </source>
</reference>
<protein>
    <submittedName>
        <fullName evidence="3">DUF4296 domain-containing protein</fullName>
    </submittedName>
</protein>
<dbReference type="Proteomes" id="UP001597472">
    <property type="component" value="Unassembled WGS sequence"/>
</dbReference>
<keyword evidence="1" id="KW-0175">Coiled coil</keyword>
<dbReference type="InterPro" id="IPR025381">
    <property type="entry name" value="DUF4296"/>
</dbReference>
<dbReference type="RefSeq" id="WP_376892320.1">
    <property type="nucleotide sequence ID" value="NZ_JBHULS010000002.1"/>
</dbReference>
<feature type="domain" description="DUF4296" evidence="2">
    <location>
        <begin position="26"/>
        <end position="108"/>
    </location>
</feature>
<accession>A0ABW5KRD4</accession>
<evidence type="ECO:0000256" key="1">
    <source>
        <dbReference type="SAM" id="Coils"/>
    </source>
</evidence>
<evidence type="ECO:0000313" key="3">
    <source>
        <dbReference type="EMBL" id="MFD2551191.1"/>
    </source>
</evidence>
<dbReference type="Pfam" id="PF14129">
    <property type="entry name" value="DUF4296"/>
    <property type="match status" value="1"/>
</dbReference>
<feature type="coiled-coil region" evidence="1">
    <location>
        <begin position="104"/>
        <end position="138"/>
    </location>
</feature>
<evidence type="ECO:0000313" key="4">
    <source>
        <dbReference type="Proteomes" id="UP001597472"/>
    </source>
</evidence>
<keyword evidence="4" id="KW-1185">Reference proteome</keyword>
<name>A0ABW5KRD4_9FLAO</name>
<comment type="caution">
    <text evidence="3">The sequence shown here is derived from an EMBL/GenBank/DDBJ whole genome shotgun (WGS) entry which is preliminary data.</text>
</comment>
<dbReference type="EMBL" id="JBHULS010000002">
    <property type="protein sequence ID" value="MFD2551191.1"/>
    <property type="molecule type" value="Genomic_DNA"/>
</dbReference>
<sequence length="157" mass="17644">MKNLVIYTAIVFFVVGCRESGKPEAPENLISEDKMVTVLMDLSILSAAKGINRTILENKGIAPEAFVYNKHQIDSAQFANSNQYYAYYNETYKAILARVADSLRAKKEVINKAFELENKRLEDQKSKEKAEEKFKEKANAVTDTLQNVTAANQTTAL</sequence>
<proteinExistence type="predicted"/>
<dbReference type="PROSITE" id="PS51257">
    <property type="entry name" value="PROKAR_LIPOPROTEIN"/>
    <property type="match status" value="1"/>
</dbReference>
<evidence type="ECO:0000259" key="2">
    <source>
        <dbReference type="Pfam" id="PF14129"/>
    </source>
</evidence>
<gene>
    <name evidence="3" type="ORF">ACFSQP_05125</name>
</gene>
<organism evidence="3 4">
    <name type="scientific">Bizionia sediminis</name>
    <dbReference type="NCBI Taxonomy" id="1737064"/>
    <lineage>
        <taxon>Bacteria</taxon>
        <taxon>Pseudomonadati</taxon>
        <taxon>Bacteroidota</taxon>
        <taxon>Flavobacteriia</taxon>
        <taxon>Flavobacteriales</taxon>
        <taxon>Flavobacteriaceae</taxon>
        <taxon>Bizionia</taxon>
    </lineage>
</organism>